<dbReference type="AlphaFoldDB" id="A0A2K9Z2S0"/>
<reference evidence="1 2" key="1">
    <citation type="submission" date="2017-11" db="EMBL/GenBank/DDBJ databases">
        <title>Complete genome of Rhizobium leguminosarum Norway, an ineffective micro-symbiont.</title>
        <authorList>
            <person name="Hoffrichter A."/>
            <person name="Liang J."/>
            <person name="Brachmann A."/>
            <person name="Marin M."/>
        </authorList>
    </citation>
    <scope>NUCLEOTIDE SEQUENCE [LARGE SCALE GENOMIC DNA]</scope>
    <source>
        <strain evidence="1 2">Norway</strain>
    </source>
</reference>
<evidence type="ECO:0000313" key="2">
    <source>
        <dbReference type="Proteomes" id="UP000238523"/>
    </source>
</evidence>
<gene>
    <name evidence="1" type="ORF">CUJ84_Chr002173</name>
</gene>
<protein>
    <submittedName>
        <fullName evidence="1">Uncharacterized protein</fullName>
    </submittedName>
</protein>
<proteinExistence type="predicted"/>
<organism evidence="1 2">
    <name type="scientific">Rhizobium leguminosarum</name>
    <dbReference type="NCBI Taxonomy" id="384"/>
    <lineage>
        <taxon>Bacteria</taxon>
        <taxon>Pseudomonadati</taxon>
        <taxon>Pseudomonadota</taxon>
        <taxon>Alphaproteobacteria</taxon>
        <taxon>Hyphomicrobiales</taxon>
        <taxon>Rhizobiaceae</taxon>
        <taxon>Rhizobium/Agrobacterium group</taxon>
        <taxon>Rhizobium</taxon>
    </lineage>
</organism>
<sequence length="64" mass="7052">MNSFSLGAAFGGNRLDPLVVLYIDRARLKRREQGLRLQFLQRALAEAAAERFALLHDASGVALP</sequence>
<dbReference type="EMBL" id="CP025012">
    <property type="protein sequence ID" value="AUW42538.1"/>
    <property type="molecule type" value="Genomic_DNA"/>
</dbReference>
<accession>A0A2K9Z2S0</accession>
<dbReference type="Proteomes" id="UP000238523">
    <property type="component" value="Chromosome"/>
</dbReference>
<evidence type="ECO:0000313" key="1">
    <source>
        <dbReference type="EMBL" id="AUW42538.1"/>
    </source>
</evidence>
<name>A0A2K9Z2S0_RHILE</name>